<reference evidence="2 3" key="1">
    <citation type="journal article" date="2020" name="bioRxiv">
        <title>Sequence and annotation of 42 cannabis genomes reveals extensive copy number variation in cannabinoid synthesis and pathogen resistance genes.</title>
        <authorList>
            <person name="Mckernan K.J."/>
            <person name="Helbert Y."/>
            <person name="Kane L.T."/>
            <person name="Ebling H."/>
            <person name="Zhang L."/>
            <person name="Liu B."/>
            <person name="Eaton Z."/>
            <person name="Mclaughlin S."/>
            <person name="Kingan S."/>
            <person name="Baybayan P."/>
            <person name="Concepcion G."/>
            <person name="Jordan M."/>
            <person name="Riva A."/>
            <person name="Barbazuk W."/>
            <person name="Harkins T."/>
        </authorList>
    </citation>
    <scope>NUCLEOTIDE SEQUENCE [LARGE SCALE GENOMIC DNA]</scope>
    <source>
        <strain evidence="3">cv. Jamaican Lion 4</strain>
        <tissue evidence="2">Leaf</tissue>
    </source>
</reference>
<dbReference type="AlphaFoldDB" id="A0A7J6G534"/>
<dbReference type="Pfam" id="PF14392">
    <property type="entry name" value="zf-CCHC_4"/>
    <property type="match status" value="1"/>
</dbReference>
<evidence type="ECO:0000313" key="2">
    <source>
        <dbReference type="EMBL" id="KAF4378076.1"/>
    </source>
</evidence>
<dbReference type="Proteomes" id="UP000525078">
    <property type="component" value="Unassembled WGS sequence"/>
</dbReference>
<organism evidence="2 3">
    <name type="scientific">Cannabis sativa</name>
    <name type="common">Hemp</name>
    <name type="synonym">Marijuana</name>
    <dbReference type="NCBI Taxonomy" id="3483"/>
    <lineage>
        <taxon>Eukaryota</taxon>
        <taxon>Viridiplantae</taxon>
        <taxon>Streptophyta</taxon>
        <taxon>Embryophyta</taxon>
        <taxon>Tracheophyta</taxon>
        <taxon>Spermatophyta</taxon>
        <taxon>Magnoliopsida</taxon>
        <taxon>eudicotyledons</taxon>
        <taxon>Gunneridae</taxon>
        <taxon>Pentapetalae</taxon>
        <taxon>rosids</taxon>
        <taxon>fabids</taxon>
        <taxon>Rosales</taxon>
        <taxon>Cannabaceae</taxon>
        <taxon>Cannabis</taxon>
    </lineage>
</organism>
<accession>A0A7J6G534</accession>
<evidence type="ECO:0000259" key="1">
    <source>
        <dbReference type="Pfam" id="PF14392"/>
    </source>
</evidence>
<dbReference type="InterPro" id="IPR025836">
    <property type="entry name" value="Zn_knuckle_CX2CX4HX4C"/>
</dbReference>
<comment type="caution">
    <text evidence="2">The sequence shown here is derived from an EMBL/GenBank/DDBJ whole genome shotgun (WGS) entry which is preliminary data.</text>
</comment>
<proteinExistence type="predicted"/>
<evidence type="ECO:0000313" key="3">
    <source>
        <dbReference type="Proteomes" id="UP000525078"/>
    </source>
</evidence>
<dbReference type="EMBL" id="JAATIP010000076">
    <property type="protein sequence ID" value="KAF4378076.1"/>
    <property type="molecule type" value="Genomic_DNA"/>
</dbReference>
<sequence>MAHGDDGHCSWLTMDEQASPLRAVDDRQRPLVYAPLKSDWFLEKKIFYYTSISTVLGFEFVRLSMASSSYQQMKAAENMTIYEHLPTFYFICGVMGHLDKFCPRCFDVPYGRIVKRYGEWMRVKPVRKDHTIGAKWLKQFMVAMEDDTGNDDAIAVGLVHRSKAREESTTHGGITILMIVEENMGQQGDKCG</sequence>
<protein>
    <recommendedName>
        <fullName evidence="1">Zinc knuckle CX2CX4HX4C domain-containing protein</fullName>
    </recommendedName>
</protein>
<feature type="domain" description="Zinc knuckle CX2CX4HX4C" evidence="1">
    <location>
        <begin position="76"/>
        <end position="103"/>
    </location>
</feature>
<name>A0A7J6G534_CANSA</name>
<gene>
    <name evidence="2" type="ORF">F8388_020712</name>
</gene>